<sequence>MAVGNNLSYLAATQLHKRMHTHSNCKGSQATKPNTSGVSGRGRRQAKEAKMATIRALATMVVFLLVVLSTSHIASSLRPSLGVCRASGYLPGKSGNCERSNDPDCCEDGKRYPQYHCSPPVTATTKAVLTLNSFEKGEDGGGPSECDNSYHSDKELVVALSTGWFENMARCGHRIKITANGKSVYAKVVDECDSVYGCDDEHNYEPPCANNIVDASPAVWNALGLDQNVGMEDITWAWPMLHRGQLLQLPFSNIHREKCDDDDGTSTRQLSCSETNLGIDKPGKETVISLHIHGVAASTVNKHRHKRVGGRCHISGFLYGRAGKCNKENGSDCCIAGHHYPQFRCSPPVSSKTAATLTLNSFARGGDGGGPSYCDNHFHKDSERVVALSTGWLRLDGTRRCNKMIRISGNRRSVLAKVVDECDSAHGCDKEHNFEPPCRNNIVDGSPAVWKALGLNENIGEFKITWSDV</sequence>
<evidence type="ECO:0000256" key="4">
    <source>
        <dbReference type="ARBA" id="ARBA00022729"/>
    </source>
</evidence>
<dbReference type="InterPro" id="IPR039271">
    <property type="entry name" value="Kiwellin-like"/>
</dbReference>
<evidence type="ECO:0000313" key="7">
    <source>
        <dbReference type="EMBL" id="KAK1694994.1"/>
    </source>
</evidence>
<protein>
    <recommendedName>
        <fullName evidence="9">Ripening-related protein 1</fullName>
    </recommendedName>
</protein>
<comment type="subcellular location">
    <subcellularLocation>
        <location evidence="1">Secreted</location>
    </subcellularLocation>
</comment>
<keyword evidence="6" id="KW-1133">Transmembrane helix</keyword>
<evidence type="ECO:0008006" key="9">
    <source>
        <dbReference type="Google" id="ProtNLM"/>
    </source>
</evidence>
<feature type="transmembrane region" description="Helical" evidence="6">
    <location>
        <begin position="52"/>
        <end position="74"/>
    </location>
</feature>
<dbReference type="Proteomes" id="UP001231189">
    <property type="component" value="Unassembled WGS sequence"/>
</dbReference>
<organism evidence="7 8">
    <name type="scientific">Lolium multiflorum</name>
    <name type="common">Italian ryegrass</name>
    <name type="synonym">Lolium perenne subsp. multiflorum</name>
    <dbReference type="NCBI Taxonomy" id="4521"/>
    <lineage>
        <taxon>Eukaryota</taxon>
        <taxon>Viridiplantae</taxon>
        <taxon>Streptophyta</taxon>
        <taxon>Embryophyta</taxon>
        <taxon>Tracheophyta</taxon>
        <taxon>Spermatophyta</taxon>
        <taxon>Magnoliopsida</taxon>
        <taxon>Liliopsida</taxon>
        <taxon>Poales</taxon>
        <taxon>Poaceae</taxon>
        <taxon>BOP clade</taxon>
        <taxon>Pooideae</taxon>
        <taxon>Poodae</taxon>
        <taxon>Poeae</taxon>
        <taxon>Poeae Chloroplast Group 2 (Poeae type)</taxon>
        <taxon>Loliodinae</taxon>
        <taxon>Loliinae</taxon>
        <taxon>Lolium</taxon>
    </lineage>
</organism>
<keyword evidence="4" id="KW-0732">Signal</keyword>
<dbReference type="SUPFAM" id="SSF50685">
    <property type="entry name" value="Barwin-like endoglucanases"/>
    <property type="match status" value="2"/>
</dbReference>
<keyword evidence="6" id="KW-0472">Membrane</keyword>
<feature type="region of interest" description="Disordered" evidence="5">
    <location>
        <begin position="20"/>
        <end position="45"/>
    </location>
</feature>
<evidence type="ECO:0000256" key="1">
    <source>
        <dbReference type="ARBA" id="ARBA00004613"/>
    </source>
</evidence>
<dbReference type="Gene3D" id="2.40.40.10">
    <property type="entry name" value="RlpA-like domain"/>
    <property type="match status" value="2"/>
</dbReference>
<feature type="compositionally biased region" description="Polar residues" evidence="5">
    <location>
        <begin position="24"/>
        <end position="38"/>
    </location>
</feature>
<keyword evidence="8" id="KW-1185">Reference proteome</keyword>
<evidence type="ECO:0000256" key="2">
    <source>
        <dbReference type="ARBA" id="ARBA00005592"/>
    </source>
</evidence>
<proteinExistence type="inferred from homology"/>
<accession>A0AAD8TZZ7</accession>
<keyword evidence="3" id="KW-0964">Secreted</keyword>
<evidence type="ECO:0000256" key="6">
    <source>
        <dbReference type="SAM" id="Phobius"/>
    </source>
</evidence>
<dbReference type="PANTHER" id="PTHR33191">
    <property type="entry name" value="RIPENING-RELATED PROTEIN 2-RELATED"/>
    <property type="match status" value="1"/>
</dbReference>
<reference evidence="7" key="1">
    <citation type="submission" date="2023-07" db="EMBL/GenBank/DDBJ databases">
        <title>A chromosome-level genome assembly of Lolium multiflorum.</title>
        <authorList>
            <person name="Chen Y."/>
            <person name="Copetti D."/>
            <person name="Kolliker R."/>
            <person name="Studer B."/>
        </authorList>
    </citation>
    <scope>NUCLEOTIDE SEQUENCE</scope>
    <source>
        <strain evidence="7">02402/16</strain>
        <tissue evidence="7">Leaf</tissue>
    </source>
</reference>
<dbReference type="GO" id="GO:0005576">
    <property type="term" value="C:extracellular region"/>
    <property type="evidence" value="ECO:0007669"/>
    <property type="project" value="UniProtKB-SubCell"/>
</dbReference>
<dbReference type="AlphaFoldDB" id="A0AAD8TZZ7"/>
<comment type="caution">
    <text evidence="7">The sequence shown here is derived from an EMBL/GenBank/DDBJ whole genome shotgun (WGS) entry which is preliminary data.</text>
</comment>
<dbReference type="EMBL" id="JAUUTY010000001">
    <property type="protein sequence ID" value="KAK1694994.1"/>
    <property type="molecule type" value="Genomic_DNA"/>
</dbReference>
<dbReference type="PANTHER" id="PTHR33191:SF76">
    <property type="entry name" value="RIPENING-RELATED PROTEIN 5-RELATED"/>
    <property type="match status" value="1"/>
</dbReference>
<name>A0AAD8TZZ7_LOLMU</name>
<dbReference type="InterPro" id="IPR036908">
    <property type="entry name" value="RlpA-like_sf"/>
</dbReference>
<keyword evidence="6" id="KW-0812">Transmembrane</keyword>
<evidence type="ECO:0000256" key="5">
    <source>
        <dbReference type="SAM" id="MobiDB-lite"/>
    </source>
</evidence>
<comment type="similarity">
    <text evidence="2">Belongs to the kiwellin family.</text>
</comment>
<dbReference type="CDD" id="cd22270">
    <property type="entry name" value="DPBB_kiwellin-like"/>
    <property type="match status" value="2"/>
</dbReference>
<dbReference type="Pfam" id="PF24300">
    <property type="entry name" value="KWL1"/>
    <property type="match status" value="2"/>
</dbReference>
<gene>
    <name evidence="7" type="ORF">QYE76_011691</name>
</gene>
<evidence type="ECO:0000313" key="8">
    <source>
        <dbReference type="Proteomes" id="UP001231189"/>
    </source>
</evidence>
<evidence type="ECO:0000256" key="3">
    <source>
        <dbReference type="ARBA" id="ARBA00022525"/>
    </source>
</evidence>